<accession>A0A6J6ZCD7</accession>
<name>A0A6J6ZCD7_9ZZZZ</name>
<dbReference type="SUPFAM" id="SSF51182">
    <property type="entry name" value="RmlC-like cupins"/>
    <property type="match status" value="1"/>
</dbReference>
<reference evidence="1" key="1">
    <citation type="submission" date="2020-05" db="EMBL/GenBank/DDBJ databases">
        <authorList>
            <person name="Chiriac C."/>
            <person name="Salcher M."/>
            <person name="Ghai R."/>
            <person name="Kavagutti S V."/>
        </authorList>
    </citation>
    <scope>NUCLEOTIDE SEQUENCE</scope>
</reference>
<gene>
    <name evidence="1" type="ORF">UFOPK3037_01731</name>
</gene>
<proteinExistence type="predicted"/>
<dbReference type="AlphaFoldDB" id="A0A6J6ZCD7"/>
<dbReference type="EMBL" id="CAFAAO010000044">
    <property type="protein sequence ID" value="CAB4816798.1"/>
    <property type="molecule type" value="Genomic_DNA"/>
</dbReference>
<dbReference type="InterPro" id="IPR011051">
    <property type="entry name" value="RmlC_Cupin_sf"/>
</dbReference>
<dbReference type="InterPro" id="IPR014710">
    <property type="entry name" value="RmlC-like_jellyroll"/>
</dbReference>
<dbReference type="Gene3D" id="2.60.120.10">
    <property type="entry name" value="Jelly Rolls"/>
    <property type="match status" value="1"/>
</dbReference>
<protein>
    <submittedName>
        <fullName evidence="1">Unannotated protein</fullName>
    </submittedName>
</protein>
<dbReference type="CDD" id="cd02208">
    <property type="entry name" value="cupin_RmlC-like"/>
    <property type="match status" value="1"/>
</dbReference>
<organism evidence="1">
    <name type="scientific">freshwater metagenome</name>
    <dbReference type="NCBI Taxonomy" id="449393"/>
    <lineage>
        <taxon>unclassified sequences</taxon>
        <taxon>metagenomes</taxon>
        <taxon>ecological metagenomes</taxon>
    </lineage>
</organism>
<sequence length="299" mass="32620">MKNNIIKWFQILIIVIGLTAAVSTKAQTYLDGRKYPQTSTILKIRIPPPGNYSVGYPLKFKVKYSQVVIVQGTPSLPVAVGTTLRKAIYSSGSKTNTLEFKLDLLQGDQDSDGIKLLNIILLEATDKIINRRGIDAKPDLPSVDMSRVLVDAGASPPDLSCQADTINDETPPVTASPALKSEILSDLILQIGNGIYRRALTIKTTRTQGTRAYIHDHQYSGTTFVLKGESTIYMDGSEPKKFLPGEAYFMPTGHSMSAANTGNEEAILVDSFILPIDGNLWRVLELGYTDCGKEIPSAL</sequence>
<evidence type="ECO:0000313" key="1">
    <source>
        <dbReference type="EMBL" id="CAB4816798.1"/>
    </source>
</evidence>